<reference evidence="4" key="2">
    <citation type="submission" date="2021-09" db="EMBL/GenBank/DDBJ databases">
        <authorList>
            <person name="Jia N."/>
            <person name="Wang J."/>
            <person name="Shi W."/>
            <person name="Du L."/>
            <person name="Sun Y."/>
            <person name="Zhan W."/>
            <person name="Jiang J."/>
            <person name="Wang Q."/>
            <person name="Zhang B."/>
            <person name="Ji P."/>
            <person name="Sakyi L.B."/>
            <person name="Cui X."/>
            <person name="Yuan T."/>
            <person name="Jiang B."/>
            <person name="Yang W."/>
            <person name="Lam T.T.-Y."/>
            <person name="Chang Q."/>
            <person name="Ding S."/>
            <person name="Wang X."/>
            <person name="Zhu J."/>
            <person name="Ruan X."/>
            <person name="Zhao L."/>
            <person name="Wei J."/>
            <person name="Que T."/>
            <person name="Du C."/>
            <person name="Cheng J."/>
            <person name="Dai P."/>
            <person name="Han X."/>
            <person name="Huang E."/>
            <person name="Gao Y."/>
            <person name="Liu J."/>
            <person name="Shao H."/>
            <person name="Ye R."/>
            <person name="Li L."/>
            <person name="Wei W."/>
            <person name="Wang X."/>
            <person name="Wang C."/>
            <person name="Huo Q."/>
            <person name="Li W."/>
            <person name="Guo W."/>
            <person name="Chen H."/>
            <person name="Chen S."/>
            <person name="Zhou L."/>
            <person name="Zhou L."/>
            <person name="Ni X."/>
            <person name="Tian J."/>
            <person name="Zhou Y."/>
            <person name="Sheng Y."/>
            <person name="Liu T."/>
            <person name="Pan Y."/>
            <person name="Xia L."/>
            <person name="Li J."/>
            <person name="Zhao F."/>
            <person name="Cao W."/>
        </authorList>
    </citation>
    <scope>NUCLEOTIDE SEQUENCE</scope>
    <source>
        <strain evidence="4">Rsan-2018</strain>
        <tissue evidence="4">Larvae</tissue>
    </source>
</reference>
<name>A0A9D4PE55_RHISA</name>
<dbReference type="GO" id="GO:0008146">
    <property type="term" value="F:sulfotransferase activity"/>
    <property type="evidence" value="ECO:0007669"/>
    <property type="project" value="InterPro"/>
</dbReference>
<evidence type="ECO:0000313" key="4">
    <source>
        <dbReference type="EMBL" id="KAH7939059.1"/>
    </source>
</evidence>
<evidence type="ECO:0000313" key="5">
    <source>
        <dbReference type="Proteomes" id="UP000821837"/>
    </source>
</evidence>
<dbReference type="EMBL" id="JABSTV010001254">
    <property type="protein sequence ID" value="KAH7939059.1"/>
    <property type="molecule type" value="Genomic_DNA"/>
</dbReference>
<sequence>MTRAALPESRHCEVGVTIREVTVTATRCLGIPSRKCAVSAVLRRLCDRVASTASSSRAMANGSTYDADRRYRLAKKLFSTVLFGGTLAAAVYFKRRRQAEHSELFRECVMLPRDENYAPNMYFYNYRGYVFPGMVIRSLPRVQALRARPDDIYVVSFPKTGTTWVQEIVYLIVTGLDFRSAAARNMEQRFPFLEYFYPGVSTIENSPDTRMIKTHLPYALLPESVHTENPKIIYIMRNPKDVCVSLYHFTRLIKETGYEGSFKDFFESFLKGHVSYGPIWKHYLEWWEHRNDPNVLIISYEDLHKDACSVIQRIALFLGRPLRDDEVTAIAEHCNFRHMARNPAANYEHWRKLGFVNLQEGGFMRKGIVGDWKNYFTPEMNAQMDAWLEEKFGDTDLSFVYELPPDEQAEKDVV</sequence>
<dbReference type="InterPro" id="IPR000863">
    <property type="entry name" value="Sulfotransferase_dom"/>
</dbReference>
<comment type="caution">
    <text evidence="4">The sequence shown here is derived from an EMBL/GenBank/DDBJ whole genome shotgun (WGS) entry which is preliminary data.</text>
</comment>
<keyword evidence="2" id="KW-0808">Transferase</keyword>
<gene>
    <name evidence="4" type="ORF">HPB52_005235</name>
</gene>
<feature type="domain" description="Sulfotransferase" evidence="3">
    <location>
        <begin position="149"/>
        <end position="395"/>
    </location>
</feature>
<dbReference type="VEuPathDB" id="VectorBase:RSAN_058016"/>
<keyword evidence="5" id="KW-1185">Reference proteome</keyword>
<accession>A0A9D4PE55</accession>
<dbReference type="InterPro" id="IPR027417">
    <property type="entry name" value="P-loop_NTPase"/>
</dbReference>
<dbReference type="SUPFAM" id="SSF52540">
    <property type="entry name" value="P-loop containing nucleoside triphosphate hydrolases"/>
    <property type="match status" value="1"/>
</dbReference>
<dbReference type="Gene3D" id="3.40.50.300">
    <property type="entry name" value="P-loop containing nucleotide triphosphate hydrolases"/>
    <property type="match status" value="1"/>
</dbReference>
<dbReference type="Pfam" id="PF00685">
    <property type="entry name" value="Sulfotransfer_1"/>
    <property type="match status" value="1"/>
</dbReference>
<dbReference type="PANTHER" id="PTHR11783">
    <property type="entry name" value="SULFOTRANSFERASE SULT"/>
    <property type="match status" value="1"/>
</dbReference>
<dbReference type="AlphaFoldDB" id="A0A9D4PE55"/>
<reference evidence="4" key="1">
    <citation type="journal article" date="2020" name="Cell">
        <title>Large-Scale Comparative Analyses of Tick Genomes Elucidate Their Genetic Diversity and Vector Capacities.</title>
        <authorList>
            <consortium name="Tick Genome and Microbiome Consortium (TIGMIC)"/>
            <person name="Jia N."/>
            <person name="Wang J."/>
            <person name="Shi W."/>
            <person name="Du L."/>
            <person name="Sun Y."/>
            <person name="Zhan W."/>
            <person name="Jiang J.F."/>
            <person name="Wang Q."/>
            <person name="Zhang B."/>
            <person name="Ji P."/>
            <person name="Bell-Sakyi L."/>
            <person name="Cui X.M."/>
            <person name="Yuan T.T."/>
            <person name="Jiang B.G."/>
            <person name="Yang W.F."/>
            <person name="Lam T.T."/>
            <person name="Chang Q.C."/>
            <person name="Ding S.J."/>
            <person name="Wang X.J."/>
            <person name="Zhu J.G."/>
            <person name="Ruan X.D."/>
            <person name="Zhao L."/>
            <person name="Wei J.T."/>
            <person name="Ye R.Z."/>
            <person name="Que T.C."/>
            <person name="Du C.H."/>
            <person name="Zhou Y.H."/>
            <person name="Cheng J.X."/>
            <person name="Dai P.F."/>
            <person name="Guo W.B."/>
            <person name="Han X.H."/>
            <person name="Huang E.J."/>
            <person name="Li L.F."/>
            <person name="Wei W."/>
            <person name="Gao Y.C."/>
            <person name="Liu J.Z."/>
            <person name="Shao H.Z."/>
            <person name="Wang X."/>
            <person name="Wang C.C."/>
            <person name="Yang T.C."/>
            <person name="Huo Q.B."/>
            <person name="Li W."/>
            <person name="Chen H.Y."/>
            <person name="Chen S.E."/>
            <person name="Zhou L.G."/>
            <person name="Ni X.B."/>
            <person name="Tian J.H."/>
            <person name="Sheng Y."/>
            <person name="Liu T."/>
            <person name="Pan Y.S."/>
            <person name="Xia L.Y."/>
            <person name="Li J."/>
            <person name="Zhao F."/>
            <person name="Cao W.C."/>
        </authorList>
    </citation>
    <scope>NUCLEOTIDE SEQUENCE</scope>
    <source>
        <strain evidence="4">Rsan-2018</strain>
    </source>
</reference>
<evidence type="ECO:0000256" key="1">
    <source>
        <dbReference type="ARBA" id="ARBA00005771"/>
    </source>
</evidence>
<evidence type="ECO:0000259" key="3">
    <source>
        <dbReference type="Pfam" id="PF00685"/>
    </source>
</evidence>
<proteinExistence type="inferred from homology"/>
<protein>
    <recommendedName>
        <fullName evidence="3">Sulfotransferase domain-containing protein</fullName>
    </recommendedName>
</protein>
<dbReference type="Proteomes" id="UP000821837">
    <property type="component" value="Chromosome 8"/>
</dbReference>
<evidence type="ECO:0000256" key="2">
    <source>
        <dbReference type="ARBA" id="ARBA00022679"/>
    </source>
</evidence>
<comment type="similarity">
    <text evidence="1">Belongs to the sulfotransferase 1 family.</text>
</comment>
<organism evidence="4 5">
    <name type="scientific">Rhipicephalus sanguineus</name>
    <name type="common">Brown dog tick</name>
    <name type="synonym">Ixodes sanguineus</name>
    <dbReference type="NCBI Taxonomy" id="34632"/>
    <lineage>
        <taxon>Eukaryota</taxon>
        <taxon>Metazoa</taxon>
        <taxon>Ecdysozoa</taxon>
        <taxon>Arthropoda</taxon>
        <taxon>Chelicerata</taxon>
        <taxon>Arachnida</taxon>
        <taxon>Acari</taxon>
        <taxon>Parasitiformes</taxon>
        <taxon>Ixodida</taxon>
        <taxon>Ixodoidea</taxon>
        <taxon>Ixodidae</taxon>
        <taxon>Rhipicephalinae</taxon>
        <taxon>Rhipicephalus</taxon>
        <taxon>Rhipicephalus</taxon>
    </lineage>
</organism>